<keyword evidence="3" id="KW-0812">Transmembrane</keyword>
<sequence length="595" mass="65908">MASSKEWANFISSIASFMYFLLIIFQIPLFRAPCRFGMCKTPIEVTTSQLMASELFPTYVVKVLLYPGAVANAIIKRRTLPRYSKLLKLYNISALRKSTAVSDLQRLEILAGSYLSVVGAFIGLSRRARMSLFGTMLIIWSLVREIVLGQFHNMFPTKSIQMYPTLILAVVCAFLSIKKDVRKLIHSPRARRVLNWKIKKSKFETHPSITMVSTNTREALLSLELGFTSVSGIYIVSVVSVAGNLFCFVGIIVYDTALVSFDTLPVEMFNTSLQVSLNCPSHLSVSVTRQRNVCKRRLNPVLAMAPSSVILHTDESGEFPESRNSSGSSNASLSSCAGSLLCHPNTVGIMGGGSVDSTLSFVRKLVHWSKENEETCMPFVLCSDPVLNRELLSLERNSSSLCSRNAHSQFDHSLIVENLLSKRVFLEKSGAQCIVVPCHISHSWHDEVFKGCSIPSLHMAECVSRELKEAKLKPLEAGSPLRIGVLATDATLKAGFYQEKLQNEGFEVVLPDKATMEHTVIPAIDAINRKDMEGARNLLRIALQVLLVRAVNTVILASNDMCDLLPRDDPLVKKCIDPMDALAMSTIKWAQKLLS</sequence>
<keyword evidence="5" id="KW-1185">Reference proteome</keyword>
<gene>
    <name evidence="4" type="ORF">CXB51_026730</name>
</gene>
<feature type="transmembrane region" description="Helical" evidence="3">
    <location>
        <begin position="160"/>
        <end position="177"/>
    </location>
</feature>
<dbReference type="EMBL" id="JAHUZN010000010">
    <property type="protein sequence ID" value="KAG8481948.1"/>
    <property type="molecule type" value="Genomic_DNA"/>
</dbReference>
<organism evidence="4 5">
    <name type="scientific">Gossypium anomalum</name>
    <dbReference type="NCBI Taxonomy" id="47600"/>
    <lineage>
        <taxon>Eukaryota</taxon>
        <taxon>Viridiplantae</taxon>
        <taxon>Streptophyta</taxon>
        <taxon>Embryophyta</taxon>
        <taxon>Tracheophyta</taxon>
        <taxon>Spermatophyta</taxon>
        <taxon>Magnoliopsida</taxon>
        <taxon>eudicotyledons</taxon>
        <taxon>Gunneridae</taxon>
        <taxon>Pentapetalae</taxon>
        <taxon>rosids</taxon>
        <taxon>malvids</taxon>
        <taxon>Malvales</taxon>
        <taxon>Malvaceae</taxon>
        <taxon>Malvoideae</taxon>
        <taxon>Gossypium</taxon>
    </lineage>
</organism>
<evidence type="ECO:0008006" key="6">
    <source>
        <dbReference type="Google" id="ProtNLM"/>
    </source>
</evidence>
<evidence type="ECO:0000256" key="3">
    <source>
        <dbReference type="SAM" id="Phobius"/>
    </source>
</evidence>
<dbReference type="OrthoDB" id="187836at2759"/>
<comment type="caution">
    <text evidence="4">The sequence shown here is derived from an EMBL/GenBank/DDBJ whole genome shotgun (WGS) entry which is preliminary data.</text>
</comment>
<dbReference type="PANTHER" id="PTHR21198:SF7">
    <property type="entry name" value="ASPARTATE-GLUTAMATE RACEMASE FAMILY"/>
    <property type="match status" value="1"/>
</dbReference>
<dbReference type="AlphaFoldDB" id="A0A8J5YEV2"/>
<keyword evidence="2" id="KW-0413">Isomerase</keyword>
<keyword evidence="3" id="KW-0472">Membrane</keyword>
<dbReference type="PANTHER" id="PTHR21198">
    <property type="entry name" value="GLUTAMATE RACEMASE"/>
    <property type="match status" value="1"/>
</dbReference>
<evidence type="ECO:0000313" key="5">
    <source>
        <dbReference type="Proteomes" id="UP000701853"/>
    </source>
</evidence>
<dbReference type="NCBIfam" id="TIGR00035">
    <property type="entry name" value="asp_race"/>
    <property type="match status" value="1"/>
</dbReference>
<keyword evidence="3" id="KW-1133">Transmembrane helix</keyword>
<evidence type="ECO:0000256" key="1">
    <source>
        <dbReference type="ARBA" id="ARBA00007847"/>
    </source>
</evidence>
<evidence type="ECO:0000256" key="2">
    <source>
        <dbReference type="ARBA" id="ARBA00023235"/>
    </source>
</evidence>
<feature type="transmembrane region" description="Helical" evidence="3">
    <location>
        <begin position="56"/>
        <end position="75"/>
    </location>
</feature>
<comment type="similarity">
    <text evidence="1">Belongs to the aspartate/glutamate racemases family.</text>
</comment>
<dbReference type="SUPFAM" id="SSF53681">
    <property type="entry name" value="Aspartate/glutamate racemase"/>
    <property type="match status" value="2"/>
</dbReference>
<dbReference type="Pfam" id="PF01177">
    <property type="entry name" value="Asp_Glu_race"/>
    <property type="match status" value="1"/>
</dbReference>
<feature type="transmembrane region" description="Helical" evidence="3">
    <location>
        <begin position="130"/>
        <end position="148"/>
    </location>
</feature>
<protein>
    <recommendedName>
        <fullName evidence="6">Amino-acid racemase</fullName>
    </recommendedName>
</protein>
<dbReference type="Gene3D" id="3.40.50.1860">
    <property type="match status" value="2"/>
</dbReference>
<dbReference type="GO" id="GO:0047661">
    <property type="term" value="F:amino-acid racemase activity"/>
    <property type="evidence" value="ECO:0007669"/>
    <property type="project" value="InterPro"/>
</dbReference>
<proteinExistence type="inferred from homology"/>
<dbReference type="InterPro" id="IPR015942">
    <property type="entry name" value="Asp/Glu/hydantoin_racemase"/>
</dbReference>
<accession>A0A8J5YEV2</accession>
<dbReference type="InterPro" id="IPR001920">
    <property type="entry name" value="Asp/Glu_race"/>
</dbReference>
<dbReference type="InterPro" id="IPR004380">
    <property type="entry name" value="Asp_race"/>
</dbReference>
<evidence type="ECO:0000313" key="4">
    <source>
        <dbReference type="EMBL" id="KAG8481948.1"/>
    </source>
</evidence>
<feature type="transmembrane region" description="Helical" evidence="3">
    <location>
        <begin position="7"/>
        <end position="27"/>
    </location>
</feature>
<name>A0A8J5YEV2_9ROSI</name>
<reference evidence="4 5" key="1">
    <citation type="journal article" date="2021" name="bioRxiv">
        <title>The Gossypium anomalum genome as a resource for cotton improvement and evolutionary analysis of hybrid incompatibility.</title>
        <authorList>
            <person name="Grover C.E."/>
            <person name="Yuan D."/>
            <person name="Arick M.A."/>
            <person name="Miller E.R."/>
            <person name="Hu G."/>
            <person name="Peterson D.G."/>
            <person name="Wendel J.F."/>
            <person name="Udall J.A."/>
        </authorList>
    </citation>
    <scope>NUCLEOTIDE SEQUENCE [LARGE SCALE GENOMIC DNA]</scope>
    <source>
        <strain evidence="4">JFW-Udall</strain>
        <tissue evidence="4">Leaf</tissue>
    </source>
</reference>
<dbReference type="Proteomes" id="UP000701853">
    <property type="component" value="Chromosome 10"/>
</dbReference>
<feature type="transmembrane region" description="Helical" evidence="3">
    <location>
        <begin position="233"/>
        <end position="254"/>
    </location>
</feature>